<reference evidence="1" key="3">
    <citation type="journal article" date="2017" name="Nature">
        <title>Genome sequence of the progenitor of the wheat D genome Aegilops tauschii.</title>
        <authorList>
            <person name="Luo M.C."/>
            <person name="Gu Y.Q."/>
            <person name="Puiu D."/>
            <person name="Wang H."/>
            <person name="Twardziok S.O."/>
            <person name="Deal K.R."/>
            <person name="Huo N."/>
            <person name="Zhu T."/>
            <person name="Wang L."/>
            <person name="Wang Y."/>
            <person name="McGuire P.E."/>
            <person name="Liu S."/>
            <person name="Long H."/>
            <person name="Ramasamy R.K."/>
            <person name="Rodriguez J.C."/>
            <person name="Van S.L."/>
            <person name="Yuan L."/>
            <person name="Wang Z."/>
            <person name="Xia Z."/>
            <person name="Xiao L."/>
            <person name="Anderson O.D."/>
            <person name="Ouyang S."/>
            <person name="Liang Y."/>
            <person name="Zimin A.V."/>
            <person name="Pertea G."/>
            <person name="Qi P."/>
            <person name="Bennetzen J.L."/>
            <person name="Dai X."/>
            <person name="Dawson M.W."/>
            <person name="Muller H.G."/>
            <person name="Kugler K."/>
            <person name="Rivarola-Duarte L."/>
            <person name="Spannagl M."/>
            <person name="Mayer K.F.X."/>
            <person name="Lu F.H."/>
            <person name="Bevan M.W."/>
            <person name="Leroy P."/>
            <person name="Li P."/>
            <person name="You F.M."/>
            <person name="Sun Q."/>
            <person name="Liu Z."/>
            <person name="Lyons E."/>
            <person name="Wicker T."/>
            <person name="Salzberg S.L."/>
            <person name="Devos K.M."/>
            <person name="Dvorak J."/>
        </authorList>
    </citation>
    <scope>NUCLEOTIDE SEQUENCE [LARGE SCALE GENOMIC DNA]</scope>
    <source>
        <strain evidence="1">cv. AL8/78</strain>
    </source>
</reference>
<sequence length="64" mass="7001">NPFCSFGQLTSAGCWFLCVQTKERLPSSLPRHYLLSVSVSLLKLRKGSCMLSLPAGRHHGGQQA</sequence>
<reference evidence="1" key="4">
    <citation type="submission" date="2019-03" db="UniProtKB">
        <authorList>
            <consortium name="EnsemblPlants"/>
        </authorList>
    </citation>
    <scope>IDENTIFICATION</scope>
</reference>
<proteinExistence type="predicted"/>
<reference evidence="2" key="1">
    <citation type="journal article" date="2014" name="Science">
        <title>Ancient hybridizations among the ancestral genomes of bread wheat.</title>
        <authorList>
            <consortium name="International Wheat Genome Sequencing Consortium,"/>
            <person name="Marcussen T."/>
            <person name="Sandve S.R."/>
            <person name="Heier L."/>
            <person name="Spannagl M."/>
            <person name="Pfeifer M."/>
            <person name="Jakobsen K.S."/>
            <person name="Wulff B.B."/>
            <person name="Steuernagel B."/>
            <person name="Mayer K.F."/>
            <person name="Olsen O.A."/>
        </authorList>
    </citation>
    <scope>NUCLEOTIDE SEQUENCE [LARGE SCALE GENOMIC DNA]</scope>
    <source>
        <strain evidence="2">cv. AL8/78</strain>
    </source>
</reference>
<name>A0A453EN87_AEGTS</name>
<protein>
    <submittedName>
        <fullName evidence="1">Uncharacterized protein</fullName>
    </submittedName>
</protein>
<dbReference type="Gramene" id="AET3Gv20405600.4">
    <property type="protein sequence ID" value="AET3Gv20405600.4"/>
    <property type="gene ID" value="AET3Gv20405600"/>
</dbReference>
<reference evidence="2" key="2">
    <citation type="journal article" date="2017" name="Nat. Plants">
        <title>The Aegilops tauschii genome reveals multiple impacts of transposons.</title>
        <authorList>
            <person name="Zhao G."/>
            <person name="Zou C."/>
            <person name="Li K."/>
            <person name="Wang K."/>
            <person name="Li T."/>
            <person name="Gao L."/>
            <person name="Zhang X."/>
            <person name="Wang H."/>
            <person name="Yang Z."/>
            <person name="Liu X."/>
            <person name="Jiang W."/>
            <person name="Mao L."/>
            <person name="Kong X."/>
            <person name="Jiao Y."/>
            <person name="Jia J."/>
        </authorList>
    </citation>
    <scope>NUCLEOTIDE SEQUENCE [LARGE SCALE GENOMIC DNA]</scope>
    <source>
        <strain evidence="2">cv. AL8/78</strain>
    </source>
</reference>
<dbReference type="EnsemblPlants" id="AET3Gv20405600.4">
    <property type="protein sequence ID" value="AET3Gv20405600.4"/>
    <property type="gene ID" value="AET3Gv20405600"/>
</dbReference>
<evidence type="ECO:0000313" key="1">
    <source>
        <dbReference type="EnsemblPlants" id="AET3Gv20405600.4"/>
    </source>
</evidence>
<accession>A0A453EN87</accession>
<dbReference type="AlphaFoldDB" id="A0A453EN87"/>
<dbReference type="Proteomes" id="UP000015105">
    <property type="component" value="Chromosome 3D"/>
</dbReference>
<reference evidence="1" key="5">
    <citation type="journal article" date="2021" name="G3 (Bethesda)">
        <title>Aegilops tauschii genome assembly Aet v5.0 features greater sequence contiguity and improved annotation.</title>
        <authorList>
            <person name="Wang L."/>
            <person name="Zhu T."/>
            <person name="Rodriguez J.C."/>
            <person name="Deal K.R."/>
            <person name="Dubcovsky J."/>
            <person name="McGuire P.E."/>
            <person name="Lux T."/>
            <person name="Spannagl M."/>
            <person name="Mayer K.F.X."/>
            <person name="Baldrich P."/>
            <person name="Meyers B.C."/>
            <person name="Huo N."/>
            <person name="Gu Y.Q."/>
            <person name="Zhou H."/>
            <person name="Devos K.M."/>
            <person name="Bennetzen J.L."/>
            <person name="Unver T."/>
            <person name="Budak H."/>
            <person name="Gulick P.J."/>
            <person name="Galiba G."/>
            <person name="Kalapos B."/>
            <person name="Nelson D.R."/>
            <person name="Li P."/>
            <person name="You F.M."/>
            <person name="Luo M.C."/>
            <person name="Dvorak J."/>
        </authorList>
    </citation>
    <scope>NUCLEOTIDE SEQUENCE [LARGE SCALE GENOMIC DNA]</scope>
    <source>
        <strain evidence="1">cv. AL8/78</strain>
    </source>
</reference>
<organism evidence="1 2">
    <name type="scientific">Aegilops tauschii subsp. strangulata</name>
    <name type="common">Goatgrass</name>
    <dbReference type="NCBI Taxonomy" id="200361"/>
    <lineage>
        <taxon>Eukaryota</taxon>
        <taxon>Viridiplantae</taxon>
        <taxon>Streptophyta</taxon>
        <taxon>Embryophyta</taxon>
        <taxon>Tracheophyta</taxon>
        <taxon>Spermatophyta</taxon>
        <taxon>Magnoliopsida</taxon>
        <taxon>Liliopsida</taxon>
        <taxon>Poales</taxon>
        <taxon>Poaceae</taxon>
        <taxon>BOP clade</taxon>
        <taxon>Pooideae</taxon>
        <taxon>Triticodae</taxon>
        <taxon>Triticeae</taxon>
        <taxon>Triticinae</taxon>
        <taxon>Aegilops</taxon>
    </lineage>
</organism>
<keyword evidence="2" id="KW-1185">Reference proteome</keyword>
<evidence type="ECO:0000313" key="2">
    <source>
        <dbReference type="Proteomes" id="UP000015105"/>
    </source>
</evidence>